<keyword evidence="3" id="KW-0963">Cytoplasm</keyword>
<evidence type="ECO:0000313" key="5">
    <source>
        <dbReference type="EMBL" id="GAA5063103.1"/>
    </source>
</evidence>
<evidence type="ECO:0000256" key="2">
    <source>
        <dbReference type="ARBA" id="ARBA00006411"/>
    </source>
</evidence>
<keyword evidence="6" id="KW-1185">Reference proteome</keyword>
<dbReference type="Proteomes" id="UP001500603">
    <property type="component" value="Unassembled WGS sequence"/>
</dbReference>
<comment type="subcellular location">
    <subcellularLocation>
        <location evidence="1">Cytoplasm</location>
    </subcellularLocation>
</comment>
<comment type="similarity">
    <text evidence="2">Belongs to the EspG family.</text>
</comment>
<keyword evidence="4" id="KW-0143">Chaperone</keyword>
<name>A0ABP9KTA2_9NOCA</name>
<evidence type="ECO:0000256" key="3">
    <source>
        <dbReference type="ARBA" id="ARBA00022490"/>
    </source>
</evidence>
<organism evidence="5 6">
    <name type="scientific">Nocardia callitridis</name>
    <dbReference type="NCBI Taxonomy" id="648753"/>
    <lineage>
        <taxon>Bacteria</taxon>
        <taxon>Bacillati</taxon>
        <taxon>Actinomycetota</taxon>
        <taxon>Actinomycetes</taxon>
        <taxon>Mycobacteriales</taxon>
        <taxon>Nocardiaceae</taxon>
        <taxon>Nocardia</taxon>
    </lineage>
</organism>
<proteinExistence type="inferred from homology"/>
<evidence type="ECO:0000256" key="4">
    <source>
        <dbReference type="ARBA" id="ARBA00023186"/>
    </source>
</evidence>
<sequence>MTTLTNDGLFAVAERLGVQTLPVVLAVVPQHDSYDEWLAVQQETVAGLTSAGVFDTYGEVSSELAQALFVLAQPDRELVVRIYRTATDPELPADVTRVCLALRGDDHAIAVRVGDDFDVRPIWSDGSGESLARPLLSALGACAAAKIPDFSVLSEDLSERLSAASTVTEYTDACYALGVPDREASILGLAFESCTAYAEIAIYDHEDGVTTRAPGAVAIYDTGRGRIVAIPGIAPDQRSWSTVTSGTDHRIAQAVSALTEMLPEGRWQRH</sequence>
<dbReference type="EMBL" id="BAABJM010000005">
    <property type="protein sequence ID" value="GAA5063103.1"/>
    <property type="molecule type" value="Genomic_DNA"/>
</dbReference>
<protein>
    <submittedName>
        <fullName evidence="5">ESX secretion-associated protein EspG</fullName>
    </submittedName>
</protein>
<accession>A0ABP9KTA2</accession>
<gene>
    <name evidence="5" type="ORF">GCM10023318_47400</name>
</gene>
<evidence type="ECO:0000256" key="1">
    <source>
        <dbReference type="ARBA" id="ARBA00004496"/>
    </source>
</evidence>
<dbReference type="RefSeq" id="WP_345497975.1">
    <property type="nucleotide sequence ID" value="NZ_BAABJM010000005.1"/>
</dbReference>
<dbReference type="Pfam" id="PF14011">
    <property type="entry name" value="ESX-1_EspG"/>
    <property type="match status" value="1"/>
</dbReference>
<reference evidence="6" key="1">
    <citation type="journal article" date="2019" name="Int. J. Syst. Evol. Microbiol.">
        <title>The Global Catalogue of Microorganisms (GCM) 10K type strain sequencing project: providing services to taxonomists for standard genome sequencing and annotation.</title>
        <authorList>
            <consortium name="The Broad Institute Genomics Platform"/>
            <consortium name="The Broad Institute Genome Sequencing Center for Infectious Disease"/>
            <person name="Wu L."/>
            <person name="Ma J."/>
        </authorList>
    </citation>
    <scope>NUCLEOTIDE SEQUENCE [LARGE SCALE GENOMIC DNA]</scope>
    <source>
        <strain evidence="6">JCM 18298</strain>
    </source>
</reference>
<comment type="caution">
    <text evidence="5">The sequence shown here is derived from an EMBL/GenBank/DDBJ whole genome shotgun (WGS) entry which is preliminary data.</text>
</comment>
<evidence type="ECO:0000313" key="6">
    <source>
        <dbReference type="Proteomes" id="UP001500603"/>
    </source>
</evidence>
<dbReference type="InterPro" id="IPR025734">
    <property type="entry name" value="EspG"/>
</dbReference>